<dbReference type="InterPro" id="IPR013762">
    <property type="entry name" value="Integrase-like_cat_sf"/>
</dbReference>
<feature type="domain" description="Core-binding (CB)" evidence="5">
    <location>
        <begin position="29"/>
        <end position="116"/>
    </location>
</feature>
<dbReference type="SUPFAM" id="SSF47823">
    <property type="entry name" value="lambda integrase-like, N-terminal domain"/>
    <property type="match status" value="1"/>
</dbReference>
<dbReference type="InterPro" id="IPR002104">
    <property type="entry name" value="Integrase_catalytic"/>
</dbReference>
<sequence length="358" mass="37542">MNTLQPQPRPAGSATTVTGFPVSHTAVDHTLSPAARAAVEAGVPASTRRAYAADWQGFTAWCASVGRVALPATARTVTEYAAHLTVTPSVKTGRPLAPSSIERVLTAIRSMHKAADVVAPETSGARKVLAGRREELALAHDPAATVRKATPALPAEIRRMLAGLDRASLAGMRDAVLVLLGYATAARSSELAALNIGDVTETAEGLVVTVYRRKIKKHTETAVPYGSNPATCPVRATRALLAALAEHGRTSGPLLVRIDRHGRLAPPIRRGGRAIGDPEGRMTAEAVADVVTRLAGAAGLPGDWSGHSLRRGFATAARRQGHALERIGRHGGWADGSRALLGYLEDADQWTENPVVGL</sequence>
<dbReference type="EMBL" id="JBHSBC010000071">
    <property type="protein sequence ID" value="MFC3986838.1"/>
    <property type="molecule type" value="Genomic_DNA"/>
</dbReference>
<evidence type="ECO:0000259" key="4">
    <source>
        <dbReference type="PROSITE" id="PS51898"/>
    </source>
</evidence>
<keyword evidence="7" id="KW-1185">Reference proteome</keyword>
<name>A0ABV8FH66_9ACTN</name>
<evidence type="ECO:0000259" key="5">
    <source>
        <dbReference type="PROSITE" id="PS51900"/>
    </source>
</evidence>
<comment type="caution">
    <text evidence="6">The sequence shown here is derived from an EMBL/GenBank/DDBJ whole genome shotgun (WGS) entry which is preliminary data.</text>
</comment>
<dbReference type="Gene3D" id="1.10.150.130">
    <property type="match status" value="1"/>
</dbReference>
<dbReference type="Pfam" id="PF00589">
    <property type="entry name" value="Phage_integrase"/>
    <property type="match status" value="1"/>
</dbReference>
<organism evidence="6 7">
    <name type="scientific">Streptosporangium jomthongense</name>
    <dbReference type="NCBI Taxonomy" id="1193683"/>
    <lineage>
        <taxon>Bacteria</taxon>
        <taxon>Bacillati</taxon>
        <taxon>Actinomycetota</taxon>
        <taxon>Actinomycetes</taxon>
        <taxon>Streptosporangiales</taxon>
        <taxon>Streptosporangiaceae</taxon>
        <taxon>Streptosporangium</taxon>
    </lineage>
</organism>
<dbReference type="PANTHER" id="PTHR34605">
    <property type="entry name" value="PHAGE_INTEGRASE DOMAIN-CONTAINING PROTEIN"/>
    <property type="match status" value="1"/>
</dbReference>
<dbReference type="InterPro" id="IPR052925">
    <property type="entry name" value="Phage_Integrase-like_Recomb"/>
</dbReference>
<dbReference type="PROSITE" id="PS51900">
    <property type="entry name" value="CB"/>
    <property type="match status" value="1"/>
</dbReference>
<dbReference type="Gene3D" id="1.10.443.10">
    <property type="entry name" value="Intergrase catalytic core"/>
    <property type="match status" value="1"/>
</dbReference>
<dbReference type="Proteomes" id="UP001595698">
    <property type="component" value="Unassembled WGS sequence"/>
</dbReference>
<evidence type="ECO:0000313" key="7">
    <source>
        <dbReference type="Proteomes" id="UP001595698"/>
    </source>
</evidence>
<dbReference type="InterPro" id="IPR011010">
    <property type="entry name" value="DNA_brk_join_enz"/>
</dbReference>
<gene>
    <name evidence="6" type="ORF">ACFOYY_42380</name>
</gene>
<dbReference type="RefSeq" id="WP_386197182.1">
    <property type="nucleotide sequence ID" value="NZ_JBHSBC010000071.1"/>
</dbReference>
<keyword evidence="2" id="KW-0233">DNA recombination</keyword>
<reference evidence="7" key="1">
    <citation type="journal article" date="2019" name="Int. J. Syst. Evol. Microbiol.">
        <title>The Global Catalogue of Microorganisms (GCM) 10K type strain sequencing project: providing services to taxonomists for standard genome sequencing and annotation.</title>
        <authorList>
            <consortium name="The Broad Institute Genomics Platform"/>
            <consortium name="The Broad Institute Genome Sequencing Center for Infectious Disease"/>
            <person name="Wu L."/>
            <person name="Ma J."/>
        </authorList>
    </citation>
    <scope>NUCLEOTIDE SEQUENCE [LARGE SCALE GENOMIC DNA]</scope>
    <source>
        <strain evidence="7">TBRC 7912</strain>
    </source>
</reference>
<dbReference type="SUPFAM" id="SSF56349">
    <property type="entry name" value="DNA breaking-rejoining enzymes"/>
    <property type="match status" value="1"/>
</dbReference>
<dbReference type="PROSITE" id="PS51898">
    <property type="entry name" value="TYR_RECOMBINASE"/>
    <property type="match status" value="1"/>
</dbReference>
<evidence type="ECO:0000256" key="1">
    <source>
        <dbReference type="ARBA" id="ARBA00023125"/>
    </source>
</evidence>
<dbReference type="InterPro" id="IPR044068">
    <property type="entry name" value="CB"/>
</dbReference>
<evidence type="ECO:0000313" key="6">
    <source>
        <dbReference type="EMBL" id="MFC3986838.1"/>
    </source>
</evidence>
<evidence type="ECO:0000256" key="2">
    <source>
        <dbReference type="ARBA" id="ARBA00023172"/>
    </source>
</evidence>
<keyword evidence="1 3" id="KW-0238">DNA-binding</keyword>
<dbReference type="InterPro" id="IPR010998">
    <property type="entry name" value="Integrase_recombinase_N"/>
</dbReference>
<protein>
    <submittedName>
        <fullName evidence="6">Tyrosine-type recombinase/integrase</fullName>
    </submittedName>
</protein>
<accession>A0ABV8FH66</accession>
<proteinExistence type="predicted"/>
<dbReference type="PANTHER" id="PTHR34605:SF4">
    <property type="entry name" value="DNA ADENINE METHYLTRANSFERASE"/>
    <property type="match status" value="1"/>
</dbReference>
<feature type="domain" description="Tyr recombinase" evidence="4">
    <location>
        <begin position="147"/>
        <end position="356"/>
    </location>
</feature>
<evidence type="ECO:0000256" key="3">
    <source>
        <dbReference type="PROSITE-ProRule" id="PRU01248"/>
    </source>
</evidence>